<dbReference type="RefSeq" id="XP_033649757.1">
    <property type="nucleotide sequence ID" value="XM_033793958.1"/>
</dbReference>
<proteinExistence type="predicted"/>
<protein>
    <submittedName>
        <fullName evidence="1">Uncharacterized protein</fullName>
    </submittedName>
</protein>
<sequence length="265" mass="29996">MASQRSTPFSVLSISQIHGIAACQDWVVAASVLSRSVGTSSHWIRGNIDVVRMCSFHQRNRKGSLGIGIRRTRDALPNCASRIRHIPMILQSPLRTYSGCLLRSFVVCFIWRWWCSIRIQRRPCLQASRTRDAIQLQTVGRRSLQESDERSPCRLWPAMWCGMLGRSGNGHWSALTTSSCNQPSIPSMHEWICMRVIGGIPVPTHPFATSQPRTEPLVAHHLATQRRKHWKGQRASAPNSLPCTARLALNQLCRLRSTFTLCTRY</sequence>
<keyword evidence="2" id="KW-1185">Reference proteome</keyword>
<organism evidence="1 2">
    <name type="scientific">Westerdykella ornata</name>
    <dbReference type="NCBI Taxonomy" id="318751"/>
    <lineage>
        <taxon>Eukaryota</taxon>
        <taxon>Fungi</taxon>
        <taxon>Dikarya</taxon>
        <taxon>Ascomycota</taxon>
        <taxon>Pezizomycotina</taxon>
        <taxon>Dothideomycetes</taxon>
        <taxon>Pleosporomycetidae</taxon>
        <taxon>Pleosporales</taxon>
        <taxon>Sporormiaceae</taxon>
        <taxon>Westerdykella</taxon>
    </lineage>
</organism>
<reference evidence="1" key="1">
    <citation type="journal article" date="2020" name="Stud. Mycol.">
        <title>101 Dothideomycetes genomes: a test case for predicting lifestyles and emergence of pathogens.</title>
        <authorList>
            <person name="Haridas S."/>
            <person name="Albert R."/>
            <person name="Binder M."/>
            <person name="Bloem J."/>
            <person name="Labutti K."/>
            <person name="Salamov A."/>
            <person name="Andreopoulos B."/>
            <person name="Baker S."/>
            <person name="Barry K."/>
            <person name="Bills G."/>
            <person name="Bluhm B."/>
            <person name="Cannon C."/>
            <person name="Castanera R."/>
            <person name="Culley D."/>
            <person name="Daum C."/>
            <person name="Ezra D."/>
            <person name="Gonzalez J."/>
            <person name="Henrissat B."/>
            <person name="Kuo A."/>
            <person name="Liang C."/>
            <person name="Lipzen A."/>
            <person name="Lutzoni F."/>
            <person name="Magnuson J."/>
            <person name="Mondo S."/>
            <person name="Nolan M."/>
            <person name="Ohm R."/>
            <person name="Pangilinan J."/>
            <person name="Park H.-J."/>
            <person name="Ramirez L."/>
            <person name="Alfaro M."/>
            <person name="Sun H."/>
            <person name="Tritt A."/>
            <person name="Yoshinaga Y."/>
            <person name="Zwiers L.-H."/>
            <person name="Turgeon B."/>
            <person name="Goodwin S."/>
            <person name="Spatafora J."/>
            <person name="Crous P."/>
            <person name="Grigoriev I."/>
        </authorList>
    </citation>
    <scope>NUCLEOTIDE SEQUENCE</scope>
    <source>
        <strain evidence="1">CBS 379.55</strain>
    </source>
</reference>
<name>A0A6A6J887_WESOR</name>
<dbReference type="EMBL" id="ML986524">
    <property type="protein sequence ID" value="KAF2272218.1"/>
    <property type="molecule type" value="Genomic_DNA"/>
</dbReference>
<accession>A0A6A6J887</accession>
<dbReference type="AlphaFoldDB" id="A0A6A6J887"/>
<evidence type="ECO:0000313" key="2">
    <source>
        <dbReference type="Proteomes" id="UP000800097"/>
    </source>
</evidence>
<gene>
    <name evidence="1" type="ORF">EI97DRAFT_232341</name>
</gene>
<dbReference type="PROSITE" id="PS51257">
    <property type="entry name" value="PROKAR_LIPOPROTEIN"/>
    <property type="match status" value="1"/>
</dbReference>
<evidence type="ECO:0000313" key="1">
    <source>
        <dbReference type="EMBL" id="KAF2272218.1"/>
    </source>
</evidence>
<dbReference type="Proteomes" id="UP000800097">
    <property type="component" value="Unassembled WGS sequence"/>
</dbReference>
<dbReference type="GeneID" id="54547133"/>